<sequence length="103" mass="12208">MGKRRRPVYRINILLYGNNELPAFFCRIVGERVLFVLETRRIALQDSPPPVCFLISLIAGIMERTHCFQWCNVLSKECETVFHWRIYFPVIRIGLINARRELL</sequence>
<organism evidence="1 2">
    <name type="scientific">Caerostris extrusa</name>
    <name type="common">Bark spider</name>
    <name type="synonym">Caerostris bankana</name>
    <dbReference type="NCBI Taxonomy" id="172846"/>
    <lineage>
        <taxon>Eukaryota</taxon>
        <taxon>Metazoa</taxon>
        <taxon>Ecdysozoa</taxon>
        <taxon>Arthropoda</taxon>
        <taxon>Chelicerata</taxon>
        <taxon>Arachnida</taxon>
        <taxon>Araneae</taxon>
        <taxon>Araneomorphae</taxon>
        <taxon>Entelegynae</taxon>
        <taxon>Araneoidea</taxon>
        <taxon>Araneidae</taxon>
        <taxon>Caerostris</taxon>
    </lineage>
</organism>
<protein>
    <submittedName>
        <fullName evidence="1">Uncharacterized protein</fullName>
    </submittedName>
</protein>
<name>A0AAV4Q1R2_CAEEX</name>
<dbReference type="EMBL" id="BPLR01005304">
    <property type="protein sequence ID" value="GIY01353.1"/>
    <property type="molecule type" value="Genomic_DNA"/>
</dbReference>
<proteinExistence type="predicted"/>
<reference evidence="1 2" key="1">
    <citation type="submission" date="2021-06" db="EMBL/GenBank/DDBJ databases">
        <title>Caerostris extrusa draft genome.</title>
        <authorList>
            <person name="Kono N."/>
            <person name="Arakawa K."/>
        </authorList>
    </citation>
    <scope>NUCLEOTIDE SEQUENCE [LARGE SCALE GENOMIC DNA]</scope>
</reference>
<accession>A0AAV4Q1R2</accession>
<dbReference type="Proteomes" id="UP001054945">
    <property type="component" value="Unassembled WGS sequence"/>
</dbReference>
<evidence type="ECO:0000313" key="1">
    <source>
        <dbReference type="EMBL" id="GIY01353.1"/>
    </source>
</evidence>
<comment type="caution">
    <text evidence="1">The sequence shown here is derived from an EMBL/GenBank/DDBJ whole genome shotgun (WGS) entry which is preliminary data.</text>
</comment>
<evidence type="ECO:0000313" key="2">
    <source>
        <dbReference type="Proteomes" id="UP001054945"/>
    </source>
</evidence>
<keyword evidence="2" id="KW-1185">Reference proteome</keyword>
<dbReference type="AlphaFoldDB" id="A0AAV4Q1R2"/>
<gene>
    <name evidence="1" type="ORF">CEXT_235331</name>
</gene>